<reference evidence="1 2" key="1">
    <citation type="submission" date="2014-04" db="EMBL/GenBank/DDBJ databases">
        <authorList>
            <consortium name="DOE Joint Genome Institute"/>
            <person name="Kuo A."/>
            <person name="Kohler A."/>
            <person name="Nagy L.G."/>
            <person name="Floudas D."/>
            <person name="Copeland A."/>
            <person name="Barry K.W."/>
            <person name="Cichocki N."/>
            <person name="Veneault-Fourrey C."/>
            <person name="LaButti K."/>
            <person name="Lindquist E.A."/>
            <person name="Lipzen A."/>
            <person name="Lundell T."/>
            <person name="Morin E."/>
            <person name="Murat C."/>
            <person name="Sun H."/>
            <person name="Tunlid A."/>
            <person name="Henrissat B."/>
            <person name="Grigoriev I.V."/>
            <person name="Hibbett D.S."/>
            <person name="Martin F."/>
            <person name="Nordberg H.P."/>
            <person name="Cantor M.N."/>
            <person name="Hua S.X."/>
        </authorList>
    </citation>
    <scope>NUCLEOTIDE SEQUENCE [LARGE SCALE GENOMIC DNA]</scope>
    <source>
        <strain evidence="1 2">LaAM-08-1</strain>
    </source>
</reference>
<sequence>GLVFCGLGPFWLWSFSSHETGLPNTSNEPDEVVVRKVVPQVGAVKLFFYREERVTS</sequence>
<protein>
    <submittedName>
        <fullName evidence="1">Uncharacterized protein</fullName>
    </submittedName>
</protein>
<dbReference type="AlphaFoldDB" id="A0A0C9XWB0"/>
<feature type="non-terminal residue" evidence="1">
    <location>
        <position position="1"/>
    </location>
</feature>
<evidence type="ECO:0000313" key="1">
    <source>
        <dbReference type="EMBL" id="KIK05874.1"/>
    </source>
</evidence>
<evidence type="ECO:0000313" key="2">
    <source>
        <dbReference type="Proteomes" id="UP000054477"/>
    </source>
</evidence>
<name>A0A0C9XWB0_9AGAR</name>
<reference evidence="2" key="2">
    <citation type="submission" date="2015-01" db="EMBL/GenBank/DDBJ databases">
        <title>Evolutionary Origins and Diversification of the Mycorrhizal Mutualists.</title>
        <authorList>
            <consortium name="DOE Joint Genome Institute"/>
            <consortium name="Mycorrhizal Genomics Consortium"/>
            <person name="Kohler A."/>
            <person name="Kuo A."/>
            <person name="Nagy L.G."/>
            <person name="Floudas D."/>
            <person name="Copeland A."/>
            <person name="Barry K.W."/>
            <person name="Cichocki N."/>
            <person name="Veneault-Fourrey C."/>
            <person name="LaButti K."/>
            <person name="Lindquist E.A."/>
            <person name="Lipzen A."/>
            <person name="Lundell T."/>
            <person name="Morin E."/>
            <person name="Murat C."/>
            <person name="Riley R."/>
            <person name="Ohm R."/>
            <person name="Sun H."/>
            <person name="Tunlid A."/>
            <person name="Henrissat B."/>
            <person name="Grigoriev I.V."/>
            <person name="Hibbett D.S."/>
            <person name="Martin F."/>
        </authorList>
    </citation>
    <scope>NUCLEOTIDE SEQUENCE [LARGE SCALE GENOMIC DNA]</scope>
    <source>
        <strain evidence="2">LaAM-08-1</strain>
    </source>
</reference>
<dbReference type="HOGENOM" id="CLU_3019889_0_0_1"/>
<proteinExistence type="predicted"/>
<organism evidence="1 2">
    <name type="scientific">Laccaria amethystina LaAM-08-1</name>
    <dbReference type="NCBI Taxonomy" id="1095629"/>
    <lineage>
        <taxon>Eukaryota</taxon>
        <taxon>Fungi</taxon>
        <taxon>Dikarya</taxon>
        <taxon>Basidiomycota</taxon>
        <taxon>Agaricomycotina</taxon>
        <taxon>Agaricomycetes</taxon>
        <taxon>Agaricomycetidae</taxon>
        <taxon>Agaricales</taxon>
        <taxon>Agaricineae</taxon>
        <taxon>Hydnangiaceae</taxon>
        <taxon>Laccaria</taxon>
    </lineage>
</organism>
<gene>
    <name evidence="1" type="ORF">K443DRAFT_90604</name>
</gene>
<dbReference type="Proteomes" id="UP000054477">
    <property type="component" value="Unassembled WGS sequence"/>
</dbReference>
<dbReference type="EMBL" id="KN838557">
    <property type="protein sequence ID" value="KIK05874.1"/>
    <property type="molecule type" value="Genomic_DNA"/>
</dbReference>
<accession>A0A0C9XWB0</accession>
<keyword evidence="2" id="KW-1185">Reference proteome</keyword>